<dbReference type="Proteomes" id="UP000315423">
    <property type="component" value="Unassembled WGS sequence"/>
</dbReference>
<organism evidence="1 2">
    <name type="scientific">Candidatus Methanomarinus sp</name>
    <dbReference type="NCBI Taxonomy" id="3386244"/>
    <lineage>
        <taxon>Archaea</taxon>
        <taxon>Methanobacteriati</taxon>
        <taxon>Methanobacteriota</taxon>
        <taxon>Stenosarchaea group</taxon>
        <taxon>Methanomicrobia</taxon>
        <taxon>Methanosarcinales</taxon>
        <taxon>ANME-2 cluster</taxon>
        <taxon>Candidatus Methanocomedenaceae</taxon>
        <taxon>Candidatus Methanomarinus</taxon>
    </lineage>
</organism>
<protein>
    <submittedName>
        <fullName evidence="1">Uncharacterized protein</fullName>
    </submittedName>
</protein>
<proteinExistence type="predicted"/>
<accession>A0AC61SB13</accession>
<reference evidence="1" key="1">
    <citation type="submission" date="2018-09" db="EMBL/GenBank/DDBJ databases">
        <title>A genomic encyclopedia of anaerobic methanotrophic archaea.</title>
        <authorList>
            <person name="Skennerton C.T."/>
            <person name="Chadwick G.L."/>
            <person name="Laso-Perez R."/>
            <person name="Leu A.O."/>
            <person name="Speth D.R."/>
            <person name="Yu H."/>
            <person name="Morgan-Lang C."/>
            <person name="Hatzenpichler R."/>
            <person name="Goudeau D."/>
            <person name="Malmstrom R."/>
            <person name="Woyke T."/>
            <person name="Hallam S."/>
            <person name="Tyson G.W."/>
            <person name="Wegener G."/>
            <person name="Boetius A."/>
            <person name="Orphan V.J."/>
        </authorList>
    </citation>
    <scope>NUCLEOTIDE SEQUENCE</scope>
    <source>
        <strain evidence="1">CONS3730D10UFb2</strain>
    </source>
</reference>
<comment type="caution">
    <text evidence="1">The sequence shown here is derived from an EMBL/GenBank/DDBJ whole genome shotgun (WGS) entry which is preliminary data.</text>
</comment>
<evidence type="ECO:0000313" key="1">
    <source>
        <dbReference type="EMBL" id="TKY91871.1"/>
    </source>
</evidence>
<sequence>MNIKRVIIATAIGLLTGLFCAYGTVMLSDKGELGFVLTTGILASIVYNRILIGFVIGIADNIEIHTILRGAIIGAVISVAIGIMSLIDGDVIGGLTIIGFGVVYGIIADVVATKFS</sequence>
<name>A0AC61SB13_9EURY</name>
<gene>
    <name evidence="1" type="ORF">C5S46_03525</name>
</gene>
<dbReference type="EMBL" id="QYBA01000115">
    <property type="protein sequence ID" value="TKY91871.1"/>
    <property type="molecule type" value="Genomic_DNA"/>
</dbReference>
<evidence type="ECO:0000313" key="2">
    <source>
        <dbReference type="Proteomes" id="UP000315423"/>
    </source>
</evidence>